<dbReference type="InterPro" id="IPR036871">
    <property type="entry name" value="PX_dom_sf"/>
</dbReference>
<keyword evidence="9" id="KW-0653">Protein transport</keyword>
<dbReference type="Proteomes" id="UP000824219">
    <property type="component" value="Linkage Group LG14"/>
</dbReference>
<dbReference type="PANTHER" id="PTHR10555">
    <property type="entry name" value="SORTING NEXIN"/>
    <property type="match status" value="1"/>
</dbReference>
<reference evidence="17 18" key="1">
    <citation type="submission" date="2021-06" db="EMBL/GenBank/DDBJ databases">
        <title>Chromosome-level genome assembly of the red-tail catfish (Hemibagrus wyckioides).</title>
        <authorList>
            <person name="Shao F."/>
        </authorList>
    </citation>
    <scope>NUCLEOTIDE SEQUENCE [LARGE SCALE GENOMIC DNA]</scope>
    <source>
        <strain evidence="17">EC202008001</strain>
        <tissue evidence="17">Blood</tissue>
    </source>
</reference>
<dbReference type="Gene3D" id="3.30.1520.10">
    <property type="entry name" value="Phox-like domain"/>
    <property type="match status" value="1"/>
</dbReference>
<evidence type="ECO:0000256" key="7">
    <source>
        <dbReference type="ARBA" id="ARBA00022553"/>
    </source>
</evidence>
<feature type="compositionally biased region" description="Low complexity" evidence="15">
    <location>
        <begin position="281"/>
        <end position="295"/>
    </location>
</feature>
<dbReference type="PROSITE" id="PS50195">
    <property type="entry name" value="PX"/>
    <property type="match status" value="1"/>
</dbReference>
<evidence type="ECO:0000256" key="9">
    <source>
        <dbReference type="ARBA" id="ARBA00022927"/>
    </source>
</evidence>
<keyword evidence="12" id="KW-0446">Lipid-binding</keyword>
<keyword evidence="11" id="KW-0333">Golgi apparatus</keyword>
<comment type="subcellular location">
    <subcellularLocation>
        <location evidence="2">Cell projection</location>
        <location evidence="2">Lamellipodium</location>
    </subcellularLocation>
    <subcellularLocation>
        <location evidence="1">Early endosome membrane</location>
        <topology evidence="1">Peripheral membrane protein</topology>
        <orientation evidence="1">Cytoplasmic side</orientation>
    </subcellularLocation>
    <subcellularLocation>
        <location evidence="3">Golgi apparatus</location>
        <location evidence="3">trans-Golgi network membrane</location>
        <topology evidence="3">Peripheral membrane protein</topology>
        <orientation evidence="3">Cytoplasmic side</orientation>
    </subcellularLocation>
</comment>
<evidence type="ECO:0000256" key="3">
    <source>
        <dbReference type="ARBA" id="ARBA00004546"/>
    </source>
</evidence>
<dbReference type="GO" id="GO:0031901">
    <property type="term" value="C:early endosome membrane"/>
    <property type="evidence" value="ECO:0007669"/>
    <property type="project" value="UniProtKB-SubCell"/>
</dbReference>
<evidence type="ECO:0000256" key="13">
    <source>
        <dbReference type="ARBA" id="ARBA00023136"/>
    </source>
</evidence>
<evidence type="ECO:0000256" key="14">
    <source>
        <dbReference type="ARBA" id="ARBA00023273"/>
    </source>
</evidence>
<dbReference type="GO" id="GO:0005829">
    <property type="term" value="C:cytosol"/>
    <property type="evidence" value="ECO:0007669"/>
    <property type="project" value="GOC"/>
</dbReference>
<protein>
    <recommendedName>
        <fullName evidence="5">Sorting nexin-1</fullName>
    </recommendedName>
</protein>
<dbReference type="Pfam" id="PF00787">
    <property type="entry name" value="PX"/>
    <property type="match status" value="1"/>
</dbReference>
<evidence type="ECO:0000256" key="15">
    <source>
        <dbReference type="SAM" id="MobiDB-lite"/>
    </source>
</evidence>
<dbReference type="InterPro" id="IPR027267">
    <property type="entry name" value="AH/BAR_dom_sf"/>
</dbReference>
<evidence type="ECO:0000256" key="11">
    <source>
        <dbReference type="ARBA" id="ARBA00023034"/>
    </source>
</evidence>
<keyword evidence="14" id="KW-0966">Cell projection</keyword>
<dbReference type="FunFam" id="3.30.1520.10:FF:000015">
    <property type="entry name" value="Sorting nexin 1"/>
    <property type="match status" value="1"/>
</dbReference>
<keyword evidence="13" id="KW-0472">Membrane</keyword>
<keyword evidence="18" id="KW-1185">Reference proteome</keyword>
<feature type="compositionally biased region" description="Polar residues" evidence="15">
    <location>
        <begin position="239"/>
        <end position="249"/>
    </location>
</feature>
<comment type="caution">
    <text evidence="17">The sequence shown here is derived from an EMBL/GenBank/DDBJ whole genome shotgun (WGS) entry which is preliminary data.</text>
</comment>
<dbReference type="GO" id="GO:0035091">
    <property type="term" value="F:phosphatidylinositol binding"/>
    <property type="evidence" value="ECO:0007669"/>
    <property type="project" value="InterPro"/>
</dbReference>
<sequence length="693" mass="77107">MAAGSKRSPPPFPDSEEQDPEPELGEDEDSDEGADIFTGSVLSHTPVDPLVHVSTPKDVFSEALEDPLNDRGKANTEPEKSASDTKGVEVDLFADPLGESGAQAVPDKNSAPLSNVSEAPPKSSIPKSEASSEVFGASQNDVKKSADIFEEPPKDGMSKTAPKPVSGASATKKEPNADLFGDDDDDGGDLFAEPLQASVKKPKGKESIKGRNDQSKNATTDLFTEEVTRVPPPAAAKPSTDSSSKTNGLHSDEDDLFTEATVELSLDSPHNDHRKRETPKASAPASSLSASASASKPQPKTLEELEEEEKEDKFDLNISVTNPEKVGDGMNAYMAYRVSTQTTLSMFRSKQFTVRRRFSDFLGLYEKLSEKHSQNGHIVPPPPEKSILGMTKVKVGKEDPSSAEFVERRRAALERYLQRLVSHPSLLQDPDVREFLEKEELPRAVSTQALSGAGFLKMINKATDAVSKMTIKMNESDVWFEDKLQEVENEDQQLRKLHAMVESLVNHRKELSMNTAVFAKSVAMLGSSEDNTALSRALSQLAEVEDRIEQLHQDQASNDFFIFAELLADYIRLLGAVRACFDQRMKAWQRWQDAENMLQKKRETEAKLLWANKPDKLQQAKDEITEWESKVSQYERDFERVSATVRKEVLRFEKEKARDFKKQIVRYLESLLNSQQQLIKYWEAFLPEAKAIA</sequence>
<evidence type="ECO:0000256" key="1">
    <source>
        <dbReference type="ARBA" id="ARBA00004469"/>
    </source>
</evidence>
<dbReference type="FunFam" id="1.20.1270.60:FF:000012">
    <property type="entry name" value="Sorting nexin 2"/>
    <property type="match status" value="1"/>
</dbReference>
<dbReference type="GO" id="GO:0034498">
    <property type="term" value="P:early endosome to Golgi transport"/>
    <property type="evidence" value="ECO:0007669"/>
    <property type="project" value="TreeGrafter"/>
</dbReference>
<dbReference type="EMBL" id="JAHKSW010000014">
    <property type="protein sequence ID" value="KAG7324274.1"/>
    <property type="molecule type" value="Genomic_DNA"/>
</dbReference>
<keyword evidence="7" id="KW-0597">Phosphoprotein</keyword>
<dbReference type="Pfam" id="PF03700">
    <property type="entry name" value="Sorting_nexin"/>
    <property type="match status" value="1"/>
</dbReference>
<feature type="compositionally biased region" description="Basic and acidic residues" evidence="15">
    <location>
        <begin position="269"/>
        <end position="279"/>
    </location>
</feature>
<name>A0A9D3SM37_9TELE</name>
<dbReference type="OrthoDB" id="271164at2759"/>
<dbReference type="Pfam" id="PF09325">
    <property type="entry name" value="Vps5"/>
    <property type="match status" value="1"/>
</dbReference>
<evidence type="ECO:0000256" key="2">
    <source>
        <dbReference type="ARBA" id="ARBA00004510"/>
    </source>
</evidence>
<feature type="compositionally biased region" description="Basic and acidic residues" evidence="15">
    <location>
        <begin position="68"/>
        <end position="89"/>
    </location>
</feature>
<keyword evidence="10" id="KW-0007">Acetylation</keyword>
<evidence type="ECO:0000256" key="10">
    <source>
        <dbReference type="ARBA" id="ARBA00022990"/>
    </source>
</evidence>
<dbReference type="InterPro" id="IPR005329">
    <property type="entry name" value="Sorting_nexin_N"/>
</dbReference>
<dbReference type="GO" id="GO:0006886">
    <property type="term" value="P:intracellular protein transport"/>
    <property type="evidence" value="ECO:0007669"/>
    <property type="project" value="InterPro"/>
</dbReference>
<accession>A0A9D3SM37</accession>
<dbReference type="GO" id="GO:0005794">
    <property type="term" value="C:Golgi apparatus"/>
    <property type="evidence" value="ECO:0007669"/>
    <property type="project" value="UniProtKB-SubCell"/>
</dbReference>
<gene>
    <name evidence="17" type="ORF">KOW79_012290</name>
</gene>
<keyword evidence="8" id="KW-0967">Endosome</keyword>
<proteinExistence type="inferred from homology"/>
<dbReference type="PANTHER" id="PTHR10555:SF129">
    <property type="entry name" value="SORTING NEXIN-1"/>
    <property type="match status" value="1"/>
</dbReference>
<evidence type="ECO:0000256" key="8">
    <source>
        <dbReference type="ARBA" id="ARBA00022753"/>
    </source>
</evidence>
<evidence type="ECO:0000313" key="17">
    <source>
        <dbReference type="EMBL" id="KAG7324274.1"/>
    </source>
</evidence>
<feature type="region of interest" description="Disordered" evidence="15">
    <location>
        <begin position="1"/>
        <end position="314"/>
    </location>
</feature>
<dbReference type="SUPFAM" id="SSF103657">
    <property type="entry name" value="BAR/IMD domain-like"/>
    <property type="match status" value="1"/>
</dbReference>
<dbReference type="Gene3D" id="1.20.1270.60">
    <property type="entry name" value="Arfaptin homology (AH) domain/BAR domain"/>
    <property type="match status" value="1"/>
</dbReference>
<keyword evidence="6" id="KW-0813">Transport</keyword>
<feature type="compositionally biased region" description="Acidic residues" evidence="15">
    <location>
        <begin position="14"/>
        <end position="34"/>
    </location>
</feature>
<evidence type="ECO:0000259" key="16">
    <source>
        <dbReference type="PROSITE" id="PS50195"/>
    </source>
</evidence>
<dbReference type="InterPro" id="IPR001683">
    <property type="entry name" value="PX_dom"/>
</dbReference>
<feature type="domain" description="PX" evidence="16">
    <location>
        <begin position="314"/>
        <end position="443"/>
    </location>
</feature>
<evidence type="ECO:0000256" key="5">
    <source>
        <dbReference type="ARBA" id="ARBA00020434"/>
    </source>
</evidence>
<dbReference type="GO" id="GO:0030027">
    <property type="term" value="C:lamellipodium"/>
    <property type="evidence" value="ECO:0007669"/>
    <property type="project" value="UniProtKB-SubCell"/>
</dbReference>
<evidence type="ECO:0000256" key="4">
    <source>
        <dbReference type="ARBA" id="ARBA00010883"/>
    </source>
</evidence>
<dbReference type="SMART" id="SM00312">
    <property type="entry name" value="PX"/>
    <property type="match status" value="1"/>
</dbReference>
<comment type="similarity">
    <text evidence="4">Belongs to the sorting nexin family.</text>
</comment>
<evidence type="ECO:0000256" key="6">
    <source>
        <dbReference type="ARBA" id="ARBA00022448"/>
    </source>
</evidence>
<dbReference type="SUPFAM" id="SSF64268">
    <property type="entry name" value="PX domain"/>
    <property type="match status" value="1"/>
</dbReference>
<feature type="compositionally biased region" description="Basic and acidic residues" evidence="15">
    <location>
        <begin position="204"/>
        <end position="214"/>
    </location>
</feature>
<evidence type="ECO:0000256" key="12">
    <source>
        <dbReference type="ARBA" id="ARBA00023121"/>
    </source>
</evidence>
<dbReference type="AlphaFoldDB" id="A0A9D3SM37"/>
<feature type="compositionally biased region" description="Basic and acidic residues" evidence="15">
    <location>
        <begin position="141"/>
        <end position="157"/>
    </location>
</feature>
<evidence type="ECO:0000313" key="18">
    <source>
        <dbReference type="Proteomes" id="UP000824219"/>
    </source>
</evidence>
<dbReference type="InterPro" id="IPR015404">
    <property type="entry name" value="Vps5_C"/>
</dbReference>
<organism evidence="17 18">
    <name type="scientific">Hemibagrus wyckioides</name>
    <dbReference type="NCBI Taxonomy" id="337641"/>
    <lineage>
        <taxon>Eukaryota</taxon>
        <taxon>Metazoa</taxon>
        <taxon>Chordata</taxon>
        <taxon>Craniata</taxon>
        <taxon>Vertebrata</taxon>
        <taxon>Euteleostomi</taxon>
        <taxon>Actinopterygii</taxon>
        <taxon>Neopterygii</taxon>
        <taxon>Teleostei</taxon>
        <taxon>Ostariophysi</taxon>
        <taxon>Siluriformes</taxon>
        <taxon>Bagridae</taxon>
        <taxon>Hemibagrus</taxon>
    </lineage>
</organism>